<organism evidence="5 6">
    <name type="scientific">Steccherinum ochraceum</name>
    <dbReference type="NCBI Taxonomy" id="92696"/>
    <lineage>
        <taxon>Eukaryota</taxon>
        <taxon>Fungi</taxon>
        <taxon>Dikarya</taxon>
        <taxon>Basidiomycota</taxon>
        <taxon>Agaricomycotina</taxon>
        <taxon>Agaricomycetes</taxon>
        <taxon>Polyporales</taxon>
        <taxon>Steccherinaceae</taxon>
        <taxon>Steccherinum</taxon>
    </lineage>
</organism>
<feature type="compositionally biased region" description="Low complexity" evidence="3">
    <location>
        <begin position="109"/>
        <end position="120"/>
    </location>
</feature>
<feature type="compositionally biased region" description="Pro residues" evidence="3">
    <location>
        <begin position="856"/>
        <end position="866"/>
    </location>
</feature>
<feature type="compositionally biased region" description="Low complexity" evidence="3">
    <location>
        <begin position="339"/>
        <end position="355"/>
    </location>
</feature>
<keyword evidence="1 2" id="KW-0694">RNA-binding</keyword>
<feature type="compositionally biased region" description="Polar residues" evidence="3">
    <location>
        <begin position="1166"/>
        <end position="1176"/>
    </location>
</feature>
<feature type="compositionally biased region" description="Polar residues" evidence="3">
    <location>
        <begin position="246"/>
        <end position="255"/>
    </location>
</feature>
<dbReference type="EMBL" id="RWJN01000257">
    <property type="protein sequence ID" value="TCD64087.1"/>
    <property type="molecule type" value="Genomic_DNA"/>
</dbReference>
<protein>
    <recommendedName>
        <fullName evidence="4">HTH La-type RNA-binding domain-containing protein</fullName>
    </recommendedName>
</protein>
<feature type="compositionally biased region" description="Pro residues" evidence="3">
    <location>
        <begin position="493"/>
        <end position="510"/>
    </location>
</feature>
<feature type="region of interest" description="Disordered" evidence="3">
    <location>
        <begin position="1"/>
        <end position="125"/>
    </location>
</feature>
<comment type="caution">
    <text evidence="5">The sequence shown here is derived from an EMBL/GenBank/DDBJ whole genome shotgun (WGS) entry which is preliminary data.</text>
</comment>
<dbReference type="InterPro" id="IPR036390">
    <property type="entry name" value="WH_DNA-bd_sf"/>
</dbReference>
<dbReference type="GO" id="GO:0005829">
    <property type="term" value="C:cytosol"/>
    <property type="evidence" value="ECO:0007669"/>
    <property type="project" value="TreeGrafter"/>
</dbReference>
<feature type="compositionally biased region" description="Low complexity" evidence="3">
    <location>
        <begin position="82"/>
        <end position="97"/>
    </location>
</feature>
<feature type="compositionally biased region" description="Polar residues" evidence="3">
    <location>
        <begin position="26"/>
        <end position="35"/>
    </location>
</feature>
<proteinExistence type="predicted"/>
<reference evidence="5 6" key="1">
    <citation type="submission" date="2018-11" db="EMBL/GenBank/DDBJ databases">
        <title>Genome assembly of Steccherinum ochraceum LE-BIN_3174, the white-rot fungus of the Steccherinaceae family (The Residual Polyporoid clade, Polyporales, Basidiomycota).</title>
        <authorList>
            <person name="Fedorova T.V."/>
            <person name="Glazunova O.A."/>
            <person name="Landesman E.O."/>
            <person name="Moiseenko K.V."/>
            <person name="Psurtseva N.V."/>
            <person name="Savinova O.S."/>
            <person name="Shakhova N.V."/>
            <person name="Tyazhelova T.V."/>
            <person name="Vasina D.V."/>
        </authorList>
    </citation>
    <scope>NUCLEOTIDE SEQUENCE [LARGE SCALE GENOMIC DNA]</scope>
    <source>
        <strain evidence="5 6">LE-BIN_3174</strain>
    </source>
</reference>
<dbReference type="InterPro" id="IPR045180">
    <property type="entry name" value="La_dom_prot"/>
</dbReference>
<feature type="compositionally biased region" description="Basic and acidic residues" evidence="3">
    <location>
        <begin position="256"/>
        <end position="271"/>
    </location>
</feature>
<dbReference type="GO" id="GO:0003723">
    <property type="term" value="F:RNA binding"/>
    <property type="evidence" value="ECO:0007669"/>
    <property type="project" value="UniProtKB-UniRule"/>
</dbReference>
<feature type="compositionally biased region" description="Basic and acidic residues" evidence="3">
    <location>
        <begin position="98"/>
        <end position="108"/>
    </location>
</feature>
<dbReference type="PANTHER" id="PTHR22792">
    <property type="entry name" value="LUPUS LA PROTEIN-RELATED"/>
    <property type="match status" value="1"/>
</dbReference>
<dbReference type="InterPro" id="IPR006630">
    <property type="entry name" value="La_HTH"/>
</dbReference>
<dbReference type="SMART" id="SM00715">
    <property type="entry name" value="LA"/>
    <property type="match status" value="1"/>
</dbReference>
<dbReference type="GO" id="GO:0010494">
    <property type="term" value="C:cytoplasmic stress granule"/>
    <property type="evidence" value="ECO:0007669"/>
    <property type="project" value="TreeGrafter"/>
</dbReference>
<dbReference type="Pfam" id="PF05383">
    <property type="entry name" value="La"/>
    <property type="match status" value="1"/>
</dbReference>
<dbReference type="Gene3D" id="1.10.10.10">
    <property type="entry name" value="Winged helix-like DNA-binding domain superfamily/Winged helix DNA-binding domain"/>
    <property type="match status" value="1"/>
</dbReference>
<feature type="compositionally biased region" description="Gly residues" evidence="3">
    <location>
        <begin position="928"/>
        <end position="937"/>
    </location>
</feature>
<feature type="region of interest" description="Disordered" evidence="3">
    <location>
        <begin position="772"/>
        <end position="801"/>
    </location>
</feature>
<feature type="compositionally biased region" description="Polar residues" evidence="3">
    <location>
        <begin position="64"/>
        <end position="81"/>
    </location>
</feature>
<feature type="region of interest" description="Disordered" evidence="3">
    <location>
        <begin position="536"/>
        <end position="575"/>
    </location>
</feature>
<dbReference type="InterPro" id="IPR036388">
    <property type="entry name" value="WH-like_DNA-bd_sf"/>
</dbReference>
<feature type="compositionally biased region" description="Polar residues" evidence="3">
    <location>
        <begin position="356"/>
        <end position="374"/>
    </location>
</feature>
<feature type="compositionally biased region" description="Polar residues" evidence="3">
    <location>
        <begin position="827"/>
        <end position="851"/>
    </location>
</feature>
<feature type="region of interest" description="Disordered" evidence="3">
    <location>
        <begin position="142"/>
        <end position="418"/>
    </location>
</feature>
<feature type="region of interest" description="Disordered" evidence="3">
    <location>
        <begin position="620"/>
        <end position="759"/>
    </location>
</feature>
<evidence type="ECO:0000256" key="3">
    <source>
        <dbReference type="SAM" id="MobiDB-lite"/>
    </source>
</evidence>
<feature type="region of interest" description="Disordered" evidence="3">
    <location>
        <begin position="1163"/>
        <end position="1219"/>
    </location>
</feature>
<feature type="compositionally biased region" description="Pro residues" evidence="3">
    <location>
        <begin position="1"/>
        <end position="12"/>
    </location>
</feature>
<gene>
    <name evidence="5" type="ORF">EIP91_004559</name>
</gene>
<dbReference type="OrthoDB" id="340227at2759"/>
<dbReference type="AlphaFoldDB" id="A0A4V2MVW7"/>
<feature type="compositionally biased region" description="Low complexity" evidence="3">
    <location>
        <begin position="1209"/>
        <end position="1219"/>
    </location>
</feature>
<feature type="compositionally biased region" description="Polar residues" evidence="3">
    <location>
        <begin position="400"/>
        <end position="411"/>
    </location>
</feature>
<evidence type="ECO:0000259" key="4">
    <source>
        <dbReference type="PROSITE" id="PS50961"/>
    </source>
</evidence>
<evidence type="ECO:0000313" key="5">
    <source>
        <dbReference type="EMBL" id="TCD64087.1"/>
    </source>
</evidence>
<feature type="compositionally biased region" description="Acidic residues" evidence="3">
    <location>
        <begin position="1182"/>
        <end position="1193"/>
    </location>
</feature>
<feature type="compositionally biased region" description="Low complexity" evidence="3">
    <location>
        <begin position="38"/>
        <end position="50"/>
    </location>
</feature>
<feature type="compositionally biased region" description="Basic and acidic residues" evidence="3">
    <location>
        <begin position="673"/>
        <end position="682"/>
    </location>
</feature>
<dbReference type="SUPFAM" id="SSF46785">
    <property type="entry name" value="Winged helix' DNA-binding domain"/>
    <property type="match status" value="1"/>
</dbReference>
<dbReference type="PROSITE" id="PS50961">
    <property type="entry name" value="HTH_LA"/>
    <property type="match status" value="1"/>
</dbReference>
<feature type="region of interest" description="Disordered" evidence="3">
    <location>
        <begin position="463"/>
        <end position="510"/>
    </location>
</feature>
<dbReference type="STRING" id="92696.A0A4V2MVW7"/>
<feature type="domain" description="HTH La-type RNA-binding" evidence="4">
    <location>
        <begin position="1051"/>
        <end position="1140"/>
    </location>
</feature>
<dbReference type="GO" id="GO:0045727">
    <property type="term" value="P:positive regulation of translation"/>
    <property type="evidence" value="ECO:0007669"/>
    <property type="project" value="TreeGrafter"/>
</dbReference>
<dbReference type="PANTHER" id="PTHR22792:SF132">
    <property type="entry name" value="LA-RELATED PROTEIN 1"/>
    <property type="match status" value="1"/>
</dbReference>
<feature type="compositionally biased region" description="Low complexity" evidence="3">
    <location>
        <begin position="867"/>
        <end position="877"/>
    </location>
</feature>
<feature type="compositionally biased region" description="Polar residues" evidence="3">
    <location>
        <begin position="322"/>
        <end position="338"/>
    </location>
</feature>
<feature type="region of interest" description="Disordered" evidence="3">
    <location>
        <begin position="919"/>
        <end position="957"/>
    </location>
</feature>
<name>A0A4V2MVW7_9APHY</name>
<evidence type="ECO:0000256" key="1">
    <source>
        <dbReference type="ARBA" id="ARBA00022884"/>
    </source>
</evidence>
<keyword evidence="6" id="KW-1185">Reference proteome</keyword>
<dbReference type="CDD" id="cd07323">
    <property type="entry name" value="LAM"/>
    <property type="match status" value="1"/>
</dbReference>
<accession>A0A4V2MVW7</accession>
<evidence type="ECO:0000313" key="6">
    <source>
        <dbReference type="Proteomes" id="UP000292702"/>
    </source>
</evidence>
<feature type="region of interest" description="Disordered" evidence="3">
    <location>
        <begin position="827"/>
        <end position="877"/>
    </location>
</feature>
<evidence type="ECO:0000256" key="2">
    <source>
        <dbReference type="PROSITE-ProRule" id="PRU00332"/>
    </source>
</evidence>
<dbReference type="Proteomes" id="UP000292702">
    <property type="component" value="Unassembled WGS sequence"/>
</dbReference>
<feature type="compositionally biased region" description="Low complexity" evidence="3">
    <location>
        <begin position="305"/>
        <end position="321"/>
    </location>
</feature>
<feature type="compositionally biased region" description="Polar residues" evidence="3">
    <location>
        <begin position="469"/>
        <end position="486"/>
    </location>
</feature>
<sequence>MVSPAPSAPQKPPVLSYADRAKKARNLNSPNTPTVRATPPSISTPSSTTSLANAHVPPPPPPQQLASERTKTASPQNANHATSQDSSSITSSTTASRSSKDSTQESRESPSSSSHSTSEQAAKVAATAPVTNFWNVRKEQMAQARANNSYPSSSSSSAQLPGAQENGVSHGPLVPTLTPNGGPVATFVSSVRPAVNGNGTENHHSKKGSVMAQASRNPVPPPVEDTTSWPTVGMSVAAPSPRAANSEASGTVESSSKGDDQKAKDDDKGDRNGIASKKGEKHKWVPIPTEELLAVADEHRHRSSQRSPGQSRSRSSQQHNQANIPQGSKPTSVAASTPGSVSGQNSQGQSRNQSVTGTRETASQSGSIPPSQAESRVGSVHSSPRHQSSSRRRMPDDSVGSRNRSLRSSRAPSPHVVGRPLQAEDLNIRVDAIHLGQQLYSAPAYIRPYTDVGQGVGDAYYASMPPPHNVSNSQPQSYHSTHTSNSPANNPYALPPTAPPPNMYTSPPPHMLAGASQYQMYPPFPFPSYAQPPPFGPWSASTPGQAPSLYPGPPQYHHSRSPSNQSGYSPAMGPTVNPTIDTLVSEGIPPPTMISRPPPPGQSDAVAGYREVGFFSPSPSAHTVAAEGPEPDVSASRGRQAKEFSFGTIKRPVANKTPSPPPAAVSEAVQVERPSEETKLPESESAGLGSDQSAFPVFSIGINPGDESPARARSKTHPKSTSASHERGNTAPAKLGRSFSREGGQDDASELVDDQSAPEVKVIDLTDSVTPTWQFGTTKADGVDDADQVSSAPLTHESQHNGVSLPLSLLDAQAAQEMAQMPLTDISTSLAPTPQHSQYTSRSQMPPLNTDSPNGPLLPSPSPSAPYPHSSVSMVSPSSEHRVADDWEVKNYGYGFGRGSNGPILVPNAGRGEREFAPREYGRPRRGSYGGGYGYDRGGGHERGGYSGRRGRGMNSGFGGRGFGGRNAARGGYQQAQSSRPPFTVTQQPIGPIDQSYYAPAPPPPQGTTFFHQPLGYDFAPYPYVPAPVSSTSSPTAQAPPPLPMPQSLLSFPLDPTRYYLLGQLEYYLSAQNLAQDFYLRQHMDSRGWVSIPLIASFNRIQQLTVDLHLVKDVLSLSSLVEVRGEFVRVRSWQQYVLPTAVPSVVEADEEYTFQSYAHPEYEEAVSSTSEGVEQESTSHEGDEDEISEEEVEFVMGKEAQGTWTPERSTNTSAATAAS</sequence>